<keyword evidence="12" id="KW-1053">Target membrane</keyword>
<feature type="repeat" description="ANK" evidence="16">
    <location>
        <begin position="1787"/>
        <end position="1812"/>
    </location>
</feature>
<dbReference type="InterPro" id="IPR002110">
    <property type="entry name" value="Ankyrin_rpt"/>
</dbReference>
<feature type="repeat" description="ANK" evidence="16">
    <location>
        <begin position="1236"/>
        <end position="1262"/>
    </location>
</feature>
<dbReference type="Gene3D" id="1.25.40.20">
    <property type="entry name" value="Ankyrin repeat-containing domain"/>
    <property type="match status" value="10"/>
</dbReference>
<reference evidence="18" key="1">
    <citation type="journal article" date="2020" name="bioRxiv">
        <title>Chromosome-level reference genome of the European wasp spider Argiope bruennichi: a resource for studies on range expansion and evolutionary adaptation.</title>
        <authorList>
            <person name="Sheffer M.M."/>
            <person name="Hoppe A."/>
            <person name="Krehenwinkel H."/>
            <person name="Uhl G."/>
            <person name="Kuss A.W."/>
            <person name="Jensen L."/>
            <person name="Jensen C."/>
            <person name="Gillespie R.G."/>
            <person name="Hoff K.J."/>
            <person name="Prost S."/>
        </authorList>
    </citation>
    <scope>NUCLEOTIDE SEQUENCE</scope>
</reference>
<keyword evidence="4" id="KW-0964">Secreted</keyword>
<dbReference type="PANTHER" id="PTHR24198:SF165">
    <property type="entry name" value="ANKYRIN REPEAT-CONTAINING PROTEIN-RELATED"/>
    <property type="match status" value="1"/>
</dbReference>
<keyword evidence="9" id="KW-0638">Presynaptic neurotoxin</keyword>
<feature type="repeat" description="ANK" evidence="16">
    <location>
        <begin position="1498"/>
        <end position="1530"/>
    </location>
</feature>
<dbReference type="Pfam" id="PF12796">
    <property type="entry name" value="Ank_2"/>
    <property type="match status" value="9"/>
</dbReference>
<feature type="repeat" description="ANK" evidence="16">
    <location>
        <begin position="2263"/>
        <end position="2286"/>
    </location>
</feature>
<evidence type="ECO:0000256" key="2">
    <source>
        <dbReference type="ARBA" id="ARBA00004613"/>
    </source>
</evidence>
<dbReference type="GO" id="GO:0005576">
    <property type="term" value="C:extracellular region"/>
    <property type="evidence" value="ECO:0007669"/>
    <property type="project" value="UniProtKB-SubCell"/>
</dbReference>
<comment type="similarity">
    <text evidence="13">Belongs to the cationic peptide 01 (latrotoxin) family. 03 (alpha-latrotoxin) subfamily.</text>
</comment>
<keyword evidence="11" id="KW-0472">Membrane</keyword>
<dbReference type="GO" id="GO:0005737">
    <property type="term" value="C:cytoplasm"/>
    <property type="evidence" value="ECO:0007669"/>
    <property type="project" value="TreeGrafter"/>
</dbReference>
<evidence type="ECO:0000256" key="16">
    <source>
        <dbReference type="PROSITE-ProRule" id="PRU00023"/>
    </source>
</evidence>
<dbReference type="PROSITE" id="PS50088">
    <property type="entry name" value="ANK_REPEAT"/>
    <property type="match status" value="21"/>
</dbReference>
<organism evidence="18 19">
    <name type="scientific">Argiope bruennichi</name>
    <name type="common">Wasp spider</name>
    <name type="synonym">Aranea bruennichi</name>
    <dbReference type="NCBI Taxonomy" id="94029"/>
    <lineage>
        <taxon>Eukaryota</taxon>
        <taxon>Metazoa</taxon>
        <taxon>Ecdysozoa</taxon>
        <taxon>Arthropoda</taxon>
        <taxon>Chelicerata</taxon>
        <taxon>Arachnida</taxon>
        <taxon>Araneae</taxon>
        <taxon>Araneomorphae</taxon>
        <taxon>Entelegynae</taxon>
        <taxon>Araneoidea</taxon>
        <taxon>Araneidae</taxon>
        <taxon>Argiope</taxon>
    </lineage>
</organism>
<dbReference type="InterPro" id="IPR032135">
    <property type="entry name" value="DUF4817"/>
</dbReference>
<feature type="repeat" description="ANK" evidence="16">
    <location>
        <begin position="1465"/>
        <end position="1497"/>
    </location>
</feature>
<keyword evidence="10 16" id="KW-0040">ANK repeat</keyword>
<feature type="repeat" description="ANK" evidence="16">
    <location>
        <begin position="1168"/>
        <end position="1200"/>
    </location>
</feature>
<evidence type="ECO:0000313" key="19">
    <source>
        <dbReference type="Proteomes" id="UP000807504"/>
    </source>
</evidence>
<feature type="repeat" description="ANK" evidence="16">
    <location>
        <begin position="1598"/>
        <end position="1630"/>
    </location>
</feature>
<dbReference type="SUPFAM" id="SSF48403">
    <property type="entry name" value="Ankyrin repeat"/>
    <property type="match status" value="5"/>
</dbReference>
<evidence type="ECO:0000256" key="3">
    <source>
        <dbReference type="ARBA" id="ARBA00022483"/>
    </source>
</evidence>
<evidence type="ECO:0000256" key="11">
    <source>
        <dbReference type="ARBA" id="ARBA00023136"/>
    </source>
</evidence>
<evidence type="ECO:0000256" key="15">
    <source>
        <dbReference type="ARBA" id="ARBA00049811"/>
    </source>
</evidence>
<dbReference type="PANTHER" id="PTHR24198">
    <property type="entry name" value="ANKYRIN REPEAT AND PROTEIN KINASE DOMAIN-CONTAINING PROTEIN"/>
    <property type="match status" value="1"/>
</dbReference>
<keyword evidence="6" id="KW-0800">Toxin</keyword>
<reference evidence="18" key="2">
    <citation type="submission" date="2020-06" db="EMBL/GenBank/DDBJ databases">
        <authorList>
            <person name="Sheffer M."/>
        </authorList>
    </citation>
    <scope>NUCLEOTIDE SEQUENCE</scope>
</reference>
<feature type="domain" description="DUF4817" evidence="17">
    <location>
        <begin position="2424"/>
        <end position="2459"/>
    </location>
</feature>
<feature type="repeat" description="ANK" evidence="16">
    <location>
        <begin position="1035"/>
        <end position="1067"/>
    </location>
</feature>
<dbReference type="Pfam" id="PF13374">
    <property type="entry name" value="TPR_10"/>
    <property type="match status" value="1"/>
</dbReference>
<protein>
    <recommendedName>
        <fullName evidence="15">Alpha-latrotoxin</fullName>
    </recommendedName>
</protein>
<evidence type="ECO:0000256" key="10">
    <source>
        <dbReference type="ARBA" id="ARBA00023043"/>
    </source>
</evidence>
<dbReference type="InterPro" id="IPR011990">
    <property type="entry name" value="TPR-like_helical_dom_sf"/>
</dbReference>
<feature type="repeat" description="ANK" evidence="16">
    <location>
        <begin position="1002"/>
        <end position="1034"/>
    </location>
</feature>
<evidence type="ECO:0000313" key="18">
    <source>
        <dbReference type="EMBL" id="KAF8786674.1"/>
    </source>
</evidence>
<feature type="repeat" description="ANK" evidence="16">
    <location>
        <begin position="1135"/>
        <end position="1167"/>
    </location>
</feature>
<dbReference type="GO" id="GO:0044231">
    <property type="term" value="C:host cell presynaptic membrane"/>
    <property type="evidence" value="ECO:0007669"/>
    <property type="project" value="UniProtKB-KW"/>
</dbReference>
<dbReference type="InterPro" id="IPR036770">
    <property type="entry name" value="Ankyrin_rpt-contain_sf"/>
</dbReference>
<evidence type="ECO:0000256" key="13">
    <source>
        <dbReference type="ARBA" id="ARBA00049657"/>
    </source>
</evidence>
<feature type="repeat" description="ANK" evidence="16">
    <location>
        <begin position="1202"/>
        <end position="1234"/>
    </location>
</feature>
<dbReference type="Pfam" id="PF13606">
    <property type="entry name" value="Ank_3"/>
    <property type="match status" value="1"/>
</dbReference>
<keyword evidence="5" id="KW-1052">Target cell membrane</keyword>
<comment type="caution">
    <text evidence="18">The sequence shown here is derived from an EMBL/GenBank/DDBJ whole genome shotgun (WGS) entry which is preliminary data.</text>
</comment>
<keyword evidence="8" id="KW-0677">Repeat</keyword>
<dbReference type="InterPro" id="IPR019734">
    <property type="entry name" value="TPR_rpt"/>
</dbReference>
<accession>A0A8T0F643</accession>
<feature type="repeat" description="ANK" evidence="16">
    <location>
        <begin position="1068"/>
        <end position="1100"/>
    </location>
</feature>
<evidence type="ECO:0000256" key="14">
    <source>
        <dbReference type="ARBA" id="ARBA00049715"/>
    </source>
</evidence>
<evidence type="ECO:0000256" key="5">
    <source>
        <dbReference type="ARBA" id="ARBA00022537"/>
    </source>
</evidence>
<dbReference type="Pfam" id="PF13424">
    <property type="entry name" value="TPR_12"/>
    <property type="match status" value="1"/>
</dbReference>
<feature type="repeat" description="ANK" evidence="16">
    <location>
        <begin position="1754"/>
        <end position="1786"/>
    </location>
</feature>
<evidence type="ECO:0000256" key="9">
    <source>
        <dbReference type="ARBA" id="ARBA00023028"/>
    </source>
</evidence>
<evidence type="ECO:0000256" key="7">
    <source>
        <dbReference type="ARBA" id="ARBA00022699"/>
    </source>
</evidence>
<dbReference type="Pfam" id="PF00023">
    <property type="entry name" value="Ank"/>
    <property type="match status" value="2"/>
</dbReference>
<dbReference type="SMART" id="SM00248">
    <property type="entry name" value="ANK"/>
    <property type="match status" value="33"/>
</dbReference>
<evidence type="ECO:0000256" key="12">
    <source>
        <dbReference type="ARBA" id="ARBA00023298"/>
    </source>
</evidence>
<gene>
    <name evidence="18" type="ORF">HNY73_008360</name>
</gene>
<evidence type="ECO:0000256" key="6">
    <source>
        <dbReference type="ARBA" id="ARBA00022656"/>
    </source>
</evidence>
<feature type="repeat" description="ANK" evidence="16">
    <location>
        <begin position="1333"/>
        <end position="1365"/>
    </location>
</feature>
<proteinExistence type="inferred from homology"/>
<name>A0A8T0F643_ARGBR</name>
<evidence type="ECO:0000256" key="8">
    <source>
        <dbReference type="ARBA" id="ARBA00022737"/>
    </source>
</evidence>
<dbReference type="PROSITE" id="PS50297">
    <property type="entry name" value="ANK_REP_REGION"/>
    <property type="match status" value="19"/>
</dbReference>
<feature type="repeat" description="ANK" evidence="16">
    <location>
        <begin position="1101"/>
        <end position="1128"/>
    </location>
</feature>
<feature type="repeat" description="ANK" evidence="16">
    <location>
        <begin position="972"/>
        <end position="1000"/>
    </location>
</feature>
<feature type="repeat" description="ANK" evidence="16">
    <location>
        <begin position="1631"/>
        <end position="1663"/>
    </location>
</feature>
<comment type="subunit">
    <text evidence="14">Homotetramer in membranes.</text>
</comment>
<dbReference type="Pfam" id="PF16087">
    <property type="entry name" value="DUF4817"/>
    <property type="match status" value="1"/>
</dbReference>
<feature type="repeat" description="ANK" evidence="16">
    <location>
        <begin position="936"/>
        <end position="968"/>
    </location>
</feature>
<keyword evidence="7" id="KW-0528">Neurotoxin</keyword>
<comment type="subcellular location">
    <subcellularLocation>
        <location evidence="2">Secreted</location>
    </subcellularLocation>
    <subcellularLocation>
        <location evidence="1">Target cell membrane</location>
    </subcellularLocation>
</comment>
<dbReference type="Gene3D" id="1.25.40.10">
    <property type="entry name" value="Tetratricopeptide repeat domain"/>
    <property type="match status" value="2"/>
</dbReference>
<dbReference type="EMBL" id="JABXBU010000015">
    <property type="protein sequence ID" value="KAF8786674.1"/>
    <property type="molecule type" value="Genomic_DNA"/>
</dbReference>
<dbReference type="GO" id="GO:0044218">
    <property type="term" value="C:other organism cell membrane"/>
    <property type="evidence" value="ECO:0007669"/>
    <property type="project" value="UniProtKB-KW"/>
</dbReference>
<feature type="repeat" description="ANK" evidence="16">
    <location>
        <begin position="903"/>
        <end position="935"/>
    </location>
</feature>
<dbReference type="GO" id="GO:0090729">
    <property type="term" value="F:toxin activity"/>
    <property type="evidence" value="ECO:0007669"/>
    <property type="project" value="UniProtKB-KW"/>
</dbReference>
<evidence type="ECO:0000256" key="4">
    <source>
        <dbReference type="ARBA" id="ARBA00022525"/>
    </source>
</evidence>
<dbReference type="PRINTS" id="PR01415">
    <property type="entry name" value="ANKYRIN"/>
</dbReference>
<evidence type="ECO:0000256" key="1">
    <source>
        <dbReference type="ARBA" id="ARBA00004175"/>
    </source>
</evidence>
<keyword evidence="3" id="KW-0268">Exocytosis</keyword>
<dbReference type="SUPFAM" id="SSF48452">
    <property type="entry name" value="TPR-like"/>
    <property type="match status" value="2"/>
</dbReference>
<evidence type="ECO:0000259" key="17">
    <source>
        <dbReference type="Pfam" id="PF16087"/>
    </source>
</evidence>
<feature type="repeat" description="ANK" evidence="16">
    <location>
        <begin position="1565"/>
        <end position="1597"/>
    </location>
</feature>
<keyword evidence="19" id="KW-1185">Reference proteome</keyword>
<dbReference type="GO" id="GO:0006887">
    <property type="term" value="P:exocytosis"/>
    <property type="evidence" value="ECO:0007669"/>
    <property type="project" value="UniProtKB-KW"/>
</dbReference>
<feature type="repeat" description="ANK" evidence="16">
    <location>
        <begin position="1664"/>
        <end position="1696"/>
    </location>
</feature>
<dbReference type="SMART" id="SM00028">
    <property type="entry name" value="TPR"/>
    <property type="match status" value="3"/>
</dbReference>
<sequence>MDKFETLKDDELATITLKSRHDLLTKFKKLDEVSAETFYIDILKNIKDFITVDKTHLLEHLNWLLYKIGKHKKEENLQYYFESAKTHFQNFNLIIIACRNKAIDALSLILGDKKKTLYNLSCKIHNSDISPYDLDEFNHNVFYYAIRSNNTDMLSLLIDKWPNKNLREDLEELDHLLSRSFKELKLRNVFLKTEMELCVQNEIFNIRFFHKNPNDVSSGNSIVHIKKRIELLIENIKMIKSSYLDSDPDEEFVLLAEFIVKNIHVLKSVLRSTYDKLLWEEIEFYLTIFIQFCKKTLGVNLVYNTVLKKEQILLYLEKFSHILESEKKNIENSDIKTLWKSLKLERDKVVENIIQNNPVFQNLYADYEKLRDFCSLETIQHYTDLANSADVSKLGGKLLIIRALQVTGEHTKMKLYTPKLSGKTARLLLYSLPSGTRKVIEKLRDSLSHGNYSIVQSEIENNFFSFFKDIQIDMSKVNSLAAEILSEIKTEQIETLLLNLKNCKYWKDVKDLLEIYSFSYESIVAEIKKLDFSRLIKSDSECLWELLDSFYDLVGEKRPDEDMLYRGIYSAIQYEKKEFRSRKEEITSIFYKLHNVYGISQVVDCNDVFNFDLLSCDLEVTDISTAYKKNYAGELAIQLLQSILPRIPPGNNEIWKKVWQMFYLIEFQMGNVKWIKEFADILYLQKEKKVYSKEVQMQHVLFSKISTLETILKENDLLDSLLTSNLSFFEKNRKLQAIIEMLELDICSLLKDYCTYNNFFLDNDYTLQTGHNLRNNLAHMNALINYLSPSASQQVLLNARKLATENFVDSDKKIGQVEKCDSHKLETTHSKNLFIIRNQRELFVALSEGNMDNVRKCIKKGADIFGKDKESRSCLHFSSKAPNIEAMEYCLKQGLDINSKSSKDETALHTAAKLNRLKIVEYLLKKGVSVSSRNAQGLTPLHIAAGNNSQDVVKYLLEHKAQTSVSVFPLPPLHYAIYKGSIEAAKILLDNEPNVDKIKSHGGFTALYIAAEKGDPYLVKLLIEKNARVDARDDFENTPLHVACLKSHLDVVEILISKGADINAKNIEGNTPLHNAAKNGKESTAKFLLHHGADIYAKNYHFYIPLHYAAKNGHLDIAELFLKTDSNLVHAINYMRQTPLHFAACKGHTKLVNLLLKFNALIDSKENTNATALHISLCNGHLEVIQSLIEKGADIEVIGTAKKCKPLHLASHLGNVQIVELLTSKGADIHSRDASVQATPLVIAALRRHKDVVKLLVAKGADFREIFKLGTDPVNLTIFNALSELLLDENIEMNLSVVENLEPILLLAGGFGHQLMIKFCLEKGCYINARNEFGSTALHLAAISNHQQVVTFLLENGADINAEDSEGNTALSLAAKHNAKETVCFLLNKKTEITRFSTNGINTSLYLAVLSGHESIVDVLFRECEFDILILQEKYDFLHTASQFGHRKVVETLLKEGFKIDAPWGSLTPLHHAAVHNRCEIARLLISRRANVNAQDAEGKTPLHLIIEGDSIEMLEILLNGGADISLRNNKNQSVVEVAVSSNRLEIIKHLTQKEDININSIGMKGFSLLHIAAEIGSLEITEYLTLRGANINAKDMNDSKPIHIAAQKGHKAIVEFYLNKNIGVNDLGHQDFTPLHFSALYDKINVCELLIQRGADVNAFAKNGMTPIHLAVFNDSGDVFRILLHNGAYYNTFDVSSSSKLAEIENESIKCVLKIIEKLFIAIENNDPLEVEHRLKEVDHHPMFSIVNVRCVTNETPLLRASREGYKEIVDLLLKFKANPNIGDKQKLMPLHYAAKFSHLKIVKTLLMNGAIYNAPCLLGKSPLKYATDQTIVNLLRFASKVFTKIKNKNESVLKDLKMANNEEFSKLLLRTRDLKGNTLVTAAILSGFPKTEQLKALFQDDIIHQWKLVETLISQQNYLEASGKLKIILDRRIEIFGEESPATLDVQVGLVHAYLNQQKNGEALDLLQEIHQKRKCIFSEYHKETLVAKHLMALVFRRQGKIPEAFELFKEILKYKNVFEKSHVDLSYAEMETSLILAERGDFLEALKMVNDVLDKSNEVFGTDHKITLDVQNNKAAILQMQGNFLEAKEIFEKVYNFRKNRLPCYHMDVLKSLSSVGRTLCQLKKYDEAHKIFKDIQKILKRHYPPNHVFILTNESDIAMIFLELGMKIKALKMFLIVELKITKLEASHPLVQRNKKEVESVLFRLMVIDCQWMVEKIRMELKQDEERRVALHTAIANGEREKINILLENKTDIFMDTNEGDTALHLASAKGYDDIVEMIFNHTKRWNPIAATDLANAKNSTLSTALHLVSNVKIAKTLLKHGAIYNYKNAVGQTPLDLVRDEKVFDLLQTIDDLFNDVRNGNRRVLKRLNILDHDEVLAAANARNSQDQCLLQVAIANHQKDIAREILKWLKKITDRCLCNRNVSETAQAFRRKYSNSRHPSGRFISRLVQRMREIRSVYPVGGPGRPILHSTYEEIDILAYFCSHCAAASEMNLSRTAVWFS</sequence>
<dbReference type="Proteomes" id="UP000807504">
    <property type="component" value="Unassembled WGS sequence"/>
</dbReference>